<dbReference type="Gene3D" id="3.40.50.1240">
    <property type="entry name" value="Phosphoglycerate mutase-like"/>
    <property type="match status" value="1"/>
</dbReference>
<evidence type="ECO:0000256" key="6">
    <source>
        <dbReference type="ARBA" id="ARBA00022741"/>
    </source>
</evidence>
<evidence type="ECO:0000256" key="9">
    <source>
        <dbReference type="ARBA" id="ARBA00033696"/>
    </source>
</evidence>
<feature type="domain" description="VIP1 N-terminal" evidence="13">
    <location>
        <begin position="10"/>
        <end position="98"/>
    </location>
</feature>
<proteinExistence type="inferred from homology"/>
<dbReference type="eggNOG" id="KOG1057">
    <property type="taxonomic scope" value="Eukaryota"/>
</dbReference>
<dbReference type="GO" id="GO:0033857">
    <property type="term" value="F:5-diphosphoinositol pentakisphosphate 1-kinase activity"/>
    <property type="evidence" value="ECO:0007669"/>
    <property type="project" value="TreeGrafter"/>
</dbReference>
<sequence length="1030" mass="113117">MGEPEEPLLRLGVCAMAKKARSKPMRAILERIEEHGGIEIVVWTEPFVYDAPVEEWPVVDCMVCFHSNGFPLEKAEAYVSLRSPLLINSLKEQWWLLDRRKVSMTLERVGVPAPRMLFVNRDAPDDPNFAWTPTEEGDFVEGDDFVAIGERKIIKPFVEKPVDANRHDVRIYFPSSAGGGCKSLFRKVGDRSGQWNPDINRVRRDGSYVYEAFVPTGGIDVKVYAIAPSYAHAEARKSPAVDGKVERDANGKEVRHAVRLLDDQKRVASKITSAFRQGVCGFDMLYTPIGTSYVCDVNGFSFVKGSEKYLNDAAALLHTICMASLRPARFLEIWDRRQEEVAASGDTDDVEDRRTAVRRLSSAMPNAPSPRADGVSGEELLAVLIVARHGDRTPKMKCKVNTGDPALLSLYHRWAPEDAAAKKKEVKLKRPRQLRDAQQVVAKLVEELASSTESSDLASSAVDDSDERKLKLMHEVLQEGGHFSGLNRKLQLKVKKSAADESGLFRATKLQAIMKYGGLLTPCGCHQAEAFGRDAAATLYPGGAAGLMRLHSTFRLDFRCYTSDEGRVQQTAAHWIRTFLNLDTSTGDITPILFNYINIDTKMLDEMPHAVEATIERARARIGELSALGRAGGGGDDSLADGLSFHTAGKVADLQPAVKAAQGDGSETSGAASDDEREDKERDSLVRQSDSPEPAPRLLSRRQKKPALGESLYSAWMRWSSIRRAFLRDEAVEGDSPSTAFDLSKISDIFDSAYYDTVHNAHLRLPQVVELFAAIRQFATRVVPNEYGGLPTRRLKIGSTICAPLLSKLTKDIDKCLSDPSRPGVVKEGAAAGEAASDDDGSRTFRRAAVRVCGVSDEAAVPPQNSFQAEEEQELLFLDVEEAESKGIRTARRRVLTRAYFTSESHIMSFVNVLRTAHLLDNKAAAVPLVSEEAEAHLAADYLGYLSAVVIRVLQAPGAAAPRVEMQVSAGASLDGTGGCPALEPRRRLDHPQLTLERLHAALRSCEEYGSKQINWGSVESSAEDLLGAE</sequence>
<evidence type="ECO:0000256" key="7">
    <source>
        <dbReference type="ARBA" id="ARBA00022777"/>
    </source>
</evidence>
<dbReference type="SUPFAM" id="SSF56059">
    <property type="entry name" value="Glutathione synthetase ATP-binding domain-like"/>
    <property type="match status" value="1"/>
</dbReference>
<dbReference type="GO" id="GO:0032958">
    <property type="term" value="P:inositol phosphate biosynthetic process"/>
    <property type="evidence" value="ECO:0007669"/>
    <property type="project" value="TreeGrafter"/>
</dbReference>
<evidence type="ECO:0000256" key="12">
    <source>
        <dbReference type="SAM" id="MobiDB-lite"/>
    </source>
</evidence>
<reference evidence="15" key="1">
    <citation type="journal article" date="2013" name="Nature">
        <title>Pan genome of the phytoplankton Emiliania underpins its global distribution.</title>
        <authorList>
            <person name="Read B.A."/>
            <person name="Kegel J."/>
            <person name="Klute M.J."/>
            <person name="Kuo A."/>
            <person name="Lefebvre S.C."/>
            <person name="Maumus F."/>
            <person name="Mayer C."/>
            <person name="Miller J."/>
            <person name="Monier A."/>
            <person name="Salamov A."/>
            <person name="Young J."/>
            <person name="Aguilar M."/>
            <person name="Claverie J.M."/>
            <person name="Frickenhaus S."/>
            <person name="Gonzalez K."/>
            <person name="Herman E.K."/>
            <person name="Lin Y.C."/>
            <person name="Napier J."/>
            <person name="Ogata H."/>
            <person name="Sarno A.F."/>
            <person name="Shmutz J."/>
            <person name="Schroeder D."/>
            <person name="de Vargas C."/>
            <person name="Verret F."/>
            <person name="von Dassow P."/>
            <person name="Valentin K."/>
            <person name="Van de Peer Y."/>
            <person name="Wheeler G."/>
            <person name="Dacks J.B."/>
            <person name="Delwiche C.F."/>
            <person name="Dyhrman S.T."/>
            <person name="Glockner G."/>
            <person name="John U."/>
            <person name="Richards T."/>
            <person name="Worden A.Z."/>
            <person name="Zhang X."/>
            <person name="Grigoriev I.V."/>
            <person name="Allen A.E."/>
            <person name="Bidle K."/>
            <person name="Borodovsky M."/>
            <person name="Bowler C."/>
            <person name="Brownlee C."/>
            <person name="Cock J.M."/>
            <person name="Elias M."/>
            <person name="Gladyshev V.N."/>
            <person name="Groth M."/>
            <person name="Guda C."/>
            <person name="Hadaegh A."/>
            <person name="Iglesias-Rodriguez M.D."/>
            <person name="Jenkins J."/>
            <person name="Jones B.M."/>
            <person name="Lawson T."/>
            <person name="Leese F."/>
            <person name="Lindquist E."/>
            <person name="Lobanov A."/>
            <person name="Lomsadze A."/>
            <person name="Malik S.B."/>
            <person name="Marsh M.E."/>
            <person name="Mackinder L."/>
            <person name="Mock T."/>
            <person name="Mueller-Roeber B."/>
            <person name="Pagarete A."/>
            <person name="Parker M."/>
            <person name="Probert I."/>
            <person name="Quesneville H."/>
            <person name="Raines C."/>
            <person name="Rensing S.A."/>
            <person name="Riano-Pachon D.M."/>
            <person name="Richier S."/>
            <person name="Rokitta S."/>
            <person name="Shiraiwa Y."/>
            <person name="Soanes D.M."/>
            <person name="van der Giezen M."/>
            <person name="Wahlund T.M."/>
            <person name="Williams B."/>
            <person name="Wilson W."/>
            <person name="Wolfe G."/>
            <person name="Wurch L.L."/>
        </authorList>
    </citation>
    <scope>NUCLEOTIDE SEQUENCE</scope>
</reference>
<evidence type="ECO:0000256" key="4">
    <source>
        <dbReference type="ARBA" id="ARBA00022553"/>
    </source>
</evidence>
<keyword evidence="5 11" id="KW-0808">Transferase</keyword>
<evidence type="ECO:0000259" key="13">
    <source>
        <dbReference type="Pfam" id="PF18086"/>
    </source>
</evidence>
<protein>
    <recommendedName>
        <fullName evidence="11">Inositol hexakisphosphate and diphosphoinositol-pentakisphosphate kinase</fullName>
        <ecNumber evidence="11">2.7.4.24</ecNumber>
    </recommendedName>
</protein>
<dbReference type="EC" id="2.7.4.24" evidence="11"/>
<dbReference type="PANTHER" id="PTHR12750">
    <property type="entry name" value="DIPHOSPHOINOSITOL PENTAKISPHOSPHATE KINASE"/>
    <property type="match status" value="1"/>
</dbReference>
<evidence type="ECO:0000256" key="8">
    <source>
        <dbReference type="ARBA" id="ARBA00022840"/>
    </source>
</evidence>
<evidence type="ECO:0000256" key="2">
    <source>
        <dbReference type="ARBA" id="ARBA00005609"/>
    </source>
</evidence>
<dbReference type="InterPro" id="IPR029033">
    <property type="entry name" value="His_PPase_superfam"/>
</dbReference>
<dbReference type="SUPFAM" id="SSF53254">
    <property type="entry name" value="Phosphoglycerate mutase-like"/>
    <property type="match status" value="1"/>
</dbReference>
<evidence type="ECO:0000313" key="14">
    <source>
        <dbReference type="EnsemblProtists" id="EOD08191"/>
    </source>
</evidence>
<dbReference type="EnsemblProtists" id="EOD08191">
    <property type="protein sequence ID" value="EOD08191"/>
    <property type="gene ID" value="EMIHUDRAFT_68296"/>
</dbReference>
<keyword evidence="7 11" id="KW-0418">Kinase</keyword>
<dbReference type="GO" id="GO:0005524">
    <property type="term" value="F:ATP binding"/>
    <property type="evidence" value="ECO:0007669"/>
    <property type="project" value="UniProtKB-KW"/>
</dbReference>
<organism evidence="14 15">
    <name type="scientific">Emiliania huxleyi (strain CCMP1516)</name>
    <dbReference type="NCBI Taxonomy" id="280463"/>
    <lineage>
        <taxon>Eukaryota</taxon>
        <taxon>Haptista</taxon>
        <taxon>Haptophyta</taxon>
        <taxon>Prymnesiophyceae</taxon>
        <taxon>Isochrysidales</taxon>
        <taxon>Noelaerhabdaceae</taxon>
        <taxon>Emiliania</taxon>
    </lineage>
</organism>
<evidence type="ECO:0000256" key="3">
    <source>
        <dbReference type="ARBA" id="ARBA00022490"/>
    </source>
</evidence>
<dbReference type="Gene3D" id="3.40.50.11950">
    <property type="match status" value="1"/>
</dbReference>
<comment type="catalytic activity">
    <reaction evidence="10">
        <text>1D-myo-inositol hexakisphosphate + ATP = 1-diphospho-1D-myo-inositol 2,3,4,5,6-pentakisphosphate + ADP</text>
        <dbReference type="Rhea" id="RHEA:37459"/>
        <dbReference type="ChEBI" id="CHEBI:30616"/>
        <dbReference type="ChEBI" id="CHEBI:58130"/>
        <dbReference type="ChEBI" id="CHEBI:74946"/>
        <dbReference type="ChEBI" id="CHEBI:456216"/>
        <dbReference type="EC" id="2.7.4.24"/>
    </reaction>
    <physiologicalReaction direction="left-to-right" evidence="10">
        <dbReference type="Rhea" id="RHEA:37460"/>
    </physiologicalReaction>
</comment>
<dbReference type="Pfam" id="PF00328">
    <property type="entry name" value="His_Phos_2"/>
    <property type="match status" value="1"/>
</dbReference>
<evidence type="ECO:0000256" key="5">
    <source>
        <dbReference type="ARBA" id="ARBA00022679"/>
    </source>
</evidence>
<comment type="function">
    <text evidence="11">Bifunctional inositol kinase that acts in concert with the IP6K kinases to synthesize the diphosphate group-containing inositol pyrophosphates diphosphoinositol pentakisphosphate, PP-InsP5, and bis-diphosphoinositol tetrakisphosphate, (PP)2-InsP4. PP-InsP5 and (PP)2-InsP4, also respectively called InsP7 and InsP8, may regulate a variety of cellular processes, including apoptosis, vesicle trafficking, cytoskeletal dynamics, and exocytosis. Phosphorylates inositol hexakisphosphate (InsP6).</text>
</comment>
<dbReference type="GeneID" id="17254335"/>
<keyword evidence="3 11" id="KW-0963">Cytoplasm</keyword>
<dbReference type="KEGG" id="ehx:EMIHUDRAFT_68296"/>
<evidence type="ECO:0000256" key="10">
    <source>
        <dbReference type="ARBA" id="ARBA00034629"/>
    </source>
</evidence>
<dbReference type="RefSeq" id="XP_005760620.1">
    <property type="nucleotide sequence ID" value="XM_005760563.1"/>
</dbReference>
<evidence type="ECO:0000313" key="15">
    <source>
        <dbReference type="Proteomes" id="UP000013827"/>
    </source>
</evidence>
<dbReference type="InterPro" id="IPR000560">
    <property type="entry name" value="His_Pase_clade-2"/>
</dbReference>
<feature type="region of interest" description="Disordered" evidence="12">
    <location>
        <begin position="656"/>
        <end position="703"/>
    </location>
</feature>
<dbReference type="GO" id="GO:0005829">
    <property type="term" value="C:cytosol"/>
    <property type="evidence" value="ECO:0007669"/>
    <property type="project" value="UniProtKB-SubCell"/>
</dbReference>
<comment type="subcellular location">
    <subcellularLocation>
        <location evidence="1 11">Cytoplasm</location>
        <location evidence="1 11">Cytosol</location>
    </subcellularLocation>
</comment>
<accession>A0A0D3IAA6</accession>
<dbReference type="GO" id="GO:0000828">
    <property type="term" value="F:inositol hexakisphosphate kinase activity"/>
    <property type="evidence" value="ECO:0007669"/>
    <property type="project" value="UniProtKB-ARBA"/>
</dbReference>
<evidence type="ECO:0000256" key="11">
    <source>
        <dbReference type="RuleBase" id="RU365032"/>
    </source>
</evidence>
<comment type="similarity">
    <text evidence="2 11">Belongs to the histidine acid phosphatase family. VIP1 subfamily.</text>
</comment>
<keyword evidence="4" id="KW-0597">Phosphoprotein</keyword>
<dbReference type="GO" id="GO:0006020">
    <property type="term" value="P:inositol metabolic process"/>
    <property type="evidence" value="ECO:0007669"/>
    <property type="project" value="TreeGrafter"/>
</dbReference>
<dbReference type="PANTHER" id="PTHR12750:SF9">
    <property type="entry name" value="INOSITOL HEXAKISPHOSPHATE AND DIPHOSPHOINOSITOL-PENTAKISPHOSPHATE KINASE"/>
    <property type="match status" value="1"/>
</dbReference>
<dbReference type="InterPro" id="IPR033379">
    <property type="entry name" value="Acid_Pase_AS"/>
</dbReference>
<dbReference type="InterPro" id="IPR037446">
    <property type="entry name" value="His_Pase_VIP1"/>
</dbReference>
<dbReference type="InterPro" id="IPR040557">
    <property type="entry name" value="VIP1_N"/>
</dbReference>
<dbReference type="FunFam" id="3.30.470.20:FF:000036">
    <property type="entry name" value="Inositol hexakisphosphate and diphosphoinositol-pentakisphosphate kinase"/>
    <property type="match status" value="1"/>
</dbReference>
<dbReference type="PaxDb" id="2903-EOD08191"/>
<dbReference type="HOGENOM" id="CLU_000914_3_0_1"/>
<keyword evidence="6 11" id="KW-0547">Nucleotide-binding</keyword>
<dbReference type="AlphaFoldDB" id="A0A0D3IAA6"/>
<dbReference type="OMA" id="HTICMAS"/>
<evidence type="ECO:0000256" key="1">
    <source>
        <dbReference type="ARBA" id="ARBA00004514"/>
    </source>
</evidence>
<name>A0A0D3IAA6_EMIH1</name>
<dbReference type="PROSITE" id="PS00616">
    <property type="entry name" value="HIS_ACID_PHOSPHAT_1"/>
    <property type="match status" value="1"/>
</dbReference>
<dbReference type="Pfam" id="PF18086">
    <property type="entry name" value="PPIP5K2_N"/>
    <property type="match status" value="1"/>
</dbReference>
<reference evidence="14" key="2">
    <citation type="submission" date="2024-10" db="UniProtKB">
        <authorList>
            <consortium name="EnsemblProtists"/>
        </authorList>
    </citation>
    <scope>IDENTIFICATION</scope>
</reference>
<dbReference type="Gene3D" id="3.30.470.20">
    <property type="entry name" value="ATP-grasp fold, B domain"/>
    <property type="match status" value="1"/>
</dbReference>
<keyword evidence="8 11" id="KW-0067">ATP-binding</keyword>
<keyword evidence="15" id="KW-1185">Reference proteome</keyword>
<comment type="catalytic activity">
    <reaction evidence="9">
        <text>5-diphospho-1D-myo-inositol 1,2,3,4,6-pentakisphosphate + ATP + H(+) = 1,5-bis(diphospho)-1D-myo-inositol 2,3,4,6-tetrakisphosphate + ADP</text>
        <dbReference type="Rhea" id="RHEA:10276"/>
        <dbReference type="ChEBI" id="CHEBI:15378"/>
        <dbReference type="ChEBI" id="CHEBI:30616"/>
        <dbReference type="ChEBI" id="CHEBI:58628"/>
        <dbReference type="ChEBI" id="CHEBI:77983"/>
        <dbReference type="ChEBI" id="CHEBI:456216"/>
        <dbReference type="EC" id="2.7.4.24"/>
    </reaction>
    <physiologicalReaction direction="left-to-right" evidence="9">
        <dbReference type="Rhea" id="RHEA:10277"/>
    </physiologicalReaction>
</comment>
<dbReference type="Proteomes" id="UP000013827">
    <property type="component" value="Unassembled WGS sequence"/>
</dbReference>